<keyword evidence="1" id="KW-0812">Transmembrane</keyword>
<evidence type="ECO:0000313" key="2">
    <source>
        <dbReference type="EMBL" id="SFS98592.1"/>
    </source>
</evidence>
<dbReference type="Proteomes" id="UP000198660">
    <property type="component" value="Unassembled WGS sequence"/>
</dbReference>
<feature type="transmembrane region" description="Helical" evidence="1">
    <location>
        <begin position="60"/>
        <end position="82"/>
    </location>
</feature>
<feature type="transmembrane region" description="Helical" evidence="1">
    <location>
        <begin position="27"/>
        <end position="48"/>
    </location>
</feature>
<gene>
    <name evidence="2" type="ORF">SAMN05444972_1158</name>
</gene>
<keyword evidence="1" id="KW-0472">Membrane</keyword>
<organism evidence="2 3">
    <name type="scientific">Marininema halotolerans</name>
    <dbReference type="NCBI Taxonomy" id="1155944"/>
    <lineage>
        <taxon>Bacteria</taxon>
        <taxon>Bacillati</taxon>
        <taxon>Bacillota</taxon>
        <taxon>Bacilli</taxon>
        <taxon>Bacillales</taxon>
        <taxon>Thermoactinomycetaceae</taxon>
        <taxon>Marininema</taxon>
    </lineage>
</organism>
<keyword evidence="1" id="KW-1133">Transmembrane helix</keyword>
<dbReference type="EMBL" id="FPAA01000015">
    <property type="protein sequence ID" value="SFS98592.1"/>
    <property type="molecule type" value="Genomic_DNA"/>
</dbReference>
<keyword evidence="3" id="KW-1185">Reference proteome</keyword>
<evidence type="ECO:0000256" key="1">
    <source>
        <dbReference type="SAM" id="Phobius"/>
    </source>
</evidence>
<reference evidence="3" key="1">
    <citation type="submission" date="2016-10" db="EMBL/GenBank/DDBJ databases">
        <authorList>
            <person name="Varghese N."/>
            <person name="Submissions S."/>
        </authorList>
    </citation>
    <scope>NUCLEOTIDE SEQUENCE [LARGE SCALE GENOMIC DNA]</scope>
    <source>
        <strain evidence="3">DSM 45789</strain>
    </source>
</reference>
<feature type="transmembrane region" description="Helical" evidence="1">
    <location>
        <begin position="94"/>
        <end position="111"/>
    </location>
</feature>
<sequence>MIFITPIYIFVISKDSFLMEGAFLPAYIVHLLFSVPVFLLYALPVSIFSEFLSKKHHYRWLVSLFIHIGFTSILIILLPLLIDNGYQVFEFTFFFDRFIPLNFIAFLYWLVDEWFIWLWREESANEITK</sequence>
<protein>
    <submittedName>
        <fullName evidence="2">Uncharacterized protein</fullName>
    </submittedName>
</protein>
<accession>A0A1I6UAZ7</accession>
<proteinExistence type="predicted"/>
<evidence type="ECO:0000313" key="3">
    <source>
        <dbReference type="Proteomes" id="UP000198660"/>
    </source>
</evidence>
<name>A0A1I6UAZ7_9BACL</name>
<dbReference type="AlphaFoldDB" id="A0A1I6UAZ7"/>